<dbReference type="EMBL" id="UZAU01000806">
    <property type="status" value="NOT_ANNOTATED_CDS"/>
    <property type="molecule type" value="Genomic_DNA"/>
</dbReference>
<dbReference type="EnsemblPlants" id="evm.model.10.482">
    <property type="protein sequence ID" value="cds.evm.model.10.482"/>
    <property type="gene ID" value="evm.TU.10.482"/>
</dbReference>
<protein>
    <recommendedName>
        <fullName evidence="1">Reverse transcriptase Ty1/copia-type domain-containing protein</fullName>
    </recommendedName>
</protein>
<evidence type="ECO:0000259" key="1">
    <source>
        <dbReference type="Pfam" id="PF07727"/>
    </source>
</evidence>
<accession>A0A803QNZ8</accession>
<feature type="domain" description="Reverse transcriptase Ty1/copia-type" evidence="1">
    <location>
        <begin position="142"/>
        <end position="215"/>
    </location>
</feature>
<keyword evidence="3" id="KW-1185">Reference proteome</keyword>
<dbReference type="Proteomes" id="UP000596661">
    <property type="component" value="Unassembled WGS sequence"/>
</dbReference>
<dbReference type="Pfam" id="PF07727">
    <property type="entry name" value="RVT_2"/>
    <property type="match status" value="1"/>
</dbReference>
<sequence>MRKCILSKDVTFNESVMGFIDKLARSQANTNQEEIKVPGTELEVEAPGKVETKISVDHKSDDLEDDSRNDNLRSYKLARDRTRREAKAPERYGHADLIAFAFHVANQIVHEEPTSYTQAMKSKDRKKWNGAMTEEIHSLKKNQTWDVILMLEDGKVIGCKWVYKWKEGILGVQEALYKTRLVAKGFSQTEGVDHNEIFSSVVRHRSIRNLLALVAC</sequence>
<dbReference type="InterPro" id="IPR013103">
    <property type="entry name" value="RVT_2"/>
</dbReference>
<name>A0A803QNZ8_CANSA</name>
<proteinExistence type="predicted"/>
<reference evidence="2" key="1">
    <citation type="submission" date="2021-03" db="UniProtKB">
        <authorList>
            <consortium name="EnsemblPlants"/>
        </authorList>
    </citation>
    <scope>IDENTIFICATION</scope>
</reference>
<dbReference type="AlphaFoldDB" id="A0A803QNZ8"/>
<evidence type="ECO:0000313" key="3">
    <source>
        <dbReference type="Proteomes" id="UP000596661"/>
    </source>
</evidence>
<evidence type="ECO:0000313" key="2">
    <source>
        <dbReference type="EnsemblPlants" id="cds.evm.model.10.482"/>
    </source>
</evidence>
<dbReference type="Gramene" id="evm.model.10.482">
    <property type="protein sequence ID" value="cds.evm.model.10.482"/>
    <property type="gene ID" value="evm.TU.10.482"/>
</dbReference>
<dbReference type="OMA" id="WNGAMTE"/>
<organism evidence="2 3">
    <name type="scientific">Cannabis sativa</name>
    <name type="common">Hemp</name>
    <name type="synonym">Marijuana</name>
    <dbReference type="NCBI Taxonomy" id="3483"/>
    <lineage>
        <taxon>Eukaryota</taxon>
        <taxon>Viridiplantae</taxon>
        <taxon>Streptophyta</taxon>
        <taxon>Embryophyta</taxon>
        <taxon>Tracheophyta</taxon>
        <taxon>Spermatophyta</taxon>
        <taxon>Magnoliopsida</taxon>
        <taxon>eudicotyledons</taxon>
        <taxon>Gunneridae</taxon>
        <taxon>Pentapetalae</taxon>
        <taxon>rosids</taxon>
        <taxon>fabids</taxon>
        <taxon>Rosales</taxon>
        <taxon>Cannabaceae</taxon>
        <taxon>Cannabis</taxon>
    </lineage>
</organism>